<proteinExistence type="predicted"/>
<dbReference type="Gene3D" id="1.10.260.40">
    <property type="entry name" value="lambda repressor-like DNA-binding domains"/>
    <property type="match status" value="1"/>
</dbReference>
<keyword evidence="2" id="KW-0238">DNA-binding</keyword>
<gene>
    <name evidence="2" type="ORF">FHS21_001279</name>
</gene>
<keyword evidence="3" id="KW-1185">Reference proteome</keyword>
<dbReference type="EMBL" id="JACHXN010000003">
    <property type="protein sequence ID" value="MBB3144878.1"/>
    <property type="molecule type" value="Genomic_DNA"/>
</dbReference>
<dbReference type="SMART" id="SM00530">
    <property type="entry name" value="HTH_XRE"/>
    <property type="match status" value="1"/>
</dbReference>
<dbReference type="SUPFAM" id="SSF47413">
    <property type="entry name" value="lambda repressor-like DNA-binding domains"/>
    <property type="match status" value="1"/>
</dbReference>
<dbReference type="RefSeq" id="WP_112527452.1">
    <property type="nucleotide sequence ID" value="NZ_JACHXN010000003.1"/>
</dbReference>
<dbReference type="Proteomes" id="UP000554520">
    <property type="component" value="Unassembled WGS sequence"/>
</dbReference>
<dbReference type="AlphaFoldDB" id="A0A839U2K9"/>
<dbReference type="NCBIfam" id="TIGR02612">
    <property type="entry name" value="mob_myst_A"/>
    <property type="match status" value="1"/>
</dbReference>
<comment type="caution">
    <text evidence="2">The sequence shown here is derived from an EMBL/GenBank/DDBJ whole genome shotgun (WGS) entry which is preliminary data.</text>
</comment>
<dbReference type="CDD" id="cd00093">
    <property type="entry name" value="HTH_XRE"/>
    <property type="match status" value="1"/>
</dbReference>
<dbReference type="InterPro" id="IPR010982">
    <property type="entry name" value="Lambda_DNA-bd_dom_sf"/>
</dbReference>
<organism evidence="2 3">
    <name type="scientific">Phyllobacterium trifolii</name>
    <dbReference type="NCBI Taxonomy" id="300193"/>
    <lineage>
        <taxon>Bacteria</taxon>
        <taxon>Pseudomonadati</taxon>
        <taxon>Pseudomonadota</taxon>
        <taxon>Alphaproteobacteria</taxon>
        <taxon>Hyphomicrobiales</taxon>
        <taxon>Phyllobacteriaceae</taxon>
        <taxon>Phyllobacterium</taxon>
    </lineage>
</organism>
<evidence type="ECO:0000259" key="1">
    <source>
        <dbReference type="PROSITE" id="PS50943"/>
    </source>
</evidence>
<accession>A0A839U2K9</accession>
<feature type="domain" description="HTH cro/C1-type" evidence="1">
    <location>
        <begin position="33"/>
        <end position="89"/>
    </location>
</feature>
<dbReference type="InterPro" id="IPR001387">
    <property type="entry name" value="Cro/C1-type_HTH"/>
</dbReference>
<reference evidence="2 3" key="1">
    <citation type="submission" date="2020-08" db="EMBL/GenBank/DDBJ databases">
        <title>Genomic Encyclopedia of Type Strains, Phase III (KMG-III): the genomes of soil and plant-associated and newly described type strains.</title>
        <authorList>
            <person name="Whitman W."/>
        </authorList>
    </citation>
    <scope>NUCLEOTIDE SEQUENCE [LARGE SCALE GENOMIC DNA]</scope>
    <source>
        <strain evidence="2 3">CECT 7015</strain>
    </source>
</reference>
<evidence type="ECO:0000313" key="3">
    <source>
        <dbReference type="Proteomes" id="UP000554520"/>
    </source>
</evidence>
<name>A0A839U2K9_9HYPH</name>
<sequence>MSVKDTAKRQYKKLVDTALRQISALRVPPEGWIATVRKALSMSGPQLAKRAGITRAAVYQAERNERDGAITLNQMEKMARALGGKFVYAIVPNGKVEDVIRAQALRRAEGLVRRASSHMALELQSLPPEGTQTEIDQLADDLIRRMPTDFWESR</sequence>
<evidence type="ECO:0000313" key="2">
    <source>
        <dbReference type="EMBL" id="MBB3144878.1"/>
    </source>
</evidence>
<dbReference type="GO" id="GO:0003677">
    <property type="term" value="F:DNA binding"/>
    <property type="evidence" value="ECO:0007669"/>
    <property type="project" value="UniProtKB-KW"/>
</dbReference>
<dbReference type="PROSITE" id="PS50943">
    <property type="entry name" value="HTH_CROC1"/>
    <property type="match status" value="1"/>
</dbReference>
<dbReference type="InterPro" id="IPR013435">
    <property type="entry name" value="Mobile_mystery_prot_A"/>
</dbReference>
<dbReference type="Pfam" id="PF01381">
    <property type="entry name" value="HTH_3"/>
    <property type="match status" value="1"/>
</dbReference>
<protein>
    <submittedName>
        <fullName evidence="2">Putative DNA-binding mobile mystery protein A</fullName>
    </submittedName>
</protein>